<name>A0ACB8SGA5_9AGAM</name>
<protein>
    <submittedName>
        <fullName evidence="1">Uncharacterized protein</fullName>
    </submittedName>
</protein>
<proteinExistence type="predicted"/>
<comment type="caution">
    <text evidence="1">The sequence shown here is derived from an EMBL/GenBank/DDBJ whole genome shotgun (WGS) entry which is preliminary data.</text>
</comment>
<organism evidence="1 2">
    <name type="scientific">Artomyces pyxidatus</name>
    <dbReference type="NCBI Taxonomy" id="48021"/>
    <lineage>
        <taxon>Eukaryota</taxon>
        <taxon>Fungi</taxon>
        <taxon>Dikarya</taxon>
        <taxon>Basidiomycota</taxon>
        <taxon>Agaricomycotina</taxon>
        <taxon>Agaricomycetes</taxon>
        <taxon>Russulales</taxon>
        <taxon>Auriscalpiaceae</taxon>
        <taxon>Artomyces</taxon>
    </lineage>
</organism>
<accession>A0ACB8SGA5</accession>
<evidence type="ECO:0000313" key="2">
    <source>
        <dbReference type="Proteomes" id="UP000814140"/>
    </source>
</evidence>
<evidence type="ECO:0000313" key="1">
    <source>
        <dbReference type="EMBL" id="KAI0055278.1"/>
    </source>
</evidence>
<reference evidence="1" key="1">
    <citation type="submission" date="2021-03" db="EMBL/GenBank/DDBJ databases">
        <authorList>
            <consortium name="DOE Joint Genome Institute"/>
            <person name="Ahrendt S."/>
            <person name="Looney B.P."/>
            <person name="Miyauchi S."/>
            <person name="Morin E."/>
            <person name="Drula E."/>
            <person name="Courty P.E."/>
            <person name="Chicoki N."/>
            <person name="Fauchery L."/>
            <person name="Kohler A."/>
            <person name="Kuo A."/>
            <person name="Labutti K."/>
            <person name="Pangilinan J."/>
            <person name="Lipzen A."/>
            <person name="Riley R."/>
            <person name="Andreopoulos W."/>
            <person name="He G."/>
            <person name="Johnson J."/>
            <person name="Barry K.W."/>
            <person name="Grigoriev I.V."/>
            <person name="Nagy L."/>
            <person name="Hibbett D."/>
            <person name="Henrissat B."/>
            <person name="Matheny P.B."/>
            <person name="Labbe J."/>
            <person name="Martin F."/>
        </authorList>
    </citation>
    <scope>NUCLEOTIDE SEQUENCE</scope>
    <source>
        <strain evidence="1">HHB10654</strain>
    </source>
</reference>
<dbReference type="EMBL" id="MU277300">
    <property type="protein sequence ID" value="KAI0055278.1"/>
    <property type="molecule type" value="Genomic_DNA"/>
</dbReference>
<sequence>MRTAAICSVRLGGWALPHIARTMDRGDVRESRAESGAVEDAEYNEGEMLPHASRGQRSADVGRGQWGAIEGSWEGAHVAQGVGGGDDGLRGSICEGVRGSGVREVHENAEGAQRRSKGSGIRELRVRSRVIGTGDGDGWGPVAMTRAVGREELAYAAVRERKWLSD</sequence>
<keyword evidence="2" id="KW-1185">Reference proteome</keyword>
<gene>
    <name evidence="1" type="ORF">BV25DRAFT_1843077</name>
</gene>
<dbReference type="Proteomes" id="UP000814140">
    <property type="component" value="Unassembled WGS sequence"/>
</dbReference>
<reference evidence="1" key="2">
    <citation type="journal article" date="2022" name="New Phytol.">
        <title>Evolutionary transition to the ectomycorrhizal habit in the genomes of a hyperdiverse lineage of mushroom-forming fungi.</title>
        <authorList>
            <person name="Looney B."/>
            <person name="Miyauchi S."/>
            <person name="Morin E."/>
            <person name="Drula E."/>
            <person name="Courty P.E."/>
            <person name="Kohler A."/>
            <person name="Kuo A."/>
            <person name="LaButti K."/>
            <person name="Pangilinan J."/>
            <person name="Lipzen A."/>
            <person name="Riley R."/>
            <person name="Andreopoulos W."/>
            <person name="He G."/>
            <person name="Johnson J."/>
            <person name="Nolan M."/>
            <person name="Tritt A."/>
            <person name="Barry K.W."/>
            <person name="Grigoriev I.V."/>
            <person name="Nagy L.G."/>
            <person name="Hibbett D."/>
            <person name="Henrissat B."/>
            <person name="Matheny P.B."/>
            <person name="Labbe J."/>
            <person name="Martin F.M."/>
        </authorList>
    </citation>
    <scope>NUCLEOTIDE SEQUENCE</scope>
    <source>
        <strain evidence="1">HHB10654</strain>
    </source>
</reference>